<reference evidence="12" key="1">
    <citation type="submission" date="2021-09" db="EMBL/GenBank/DDBJ databases">
        <authorList>
            <person name="Maciszewski K."/>
            <person name="Dabbagh N."/>
            <person name="Preisfeld A."/>
            <person name="Karnkowska A."/>
        </authorList>
    </citation>
    <scope>NUCLEOTIDE SEQUENCE</scope>
</reference>
<keyword evidence="8 11" id="KW-0472">Membrane</keyword>
<keyword evidence="4 12" id="KW-0934">Plastid</keyword>
<keyword evidence="3 11" id="KW-0602">Photosynthesis</keyword>
<keyword evidence="7 11" id="KW-0793">Thylakoid</keyword>
<comment type="subunit">
    <text evidence="11">PSII is composed of 1 copy each of membrane proteins PsbA, PsbB, PsbC, PsbD, PsbE, PsbF, PsbH, PsbI, PsbJ, PsbK, PsbL, PsbM, PsbT, PsbX, PsbY, PsbZ, Psb30/Ycf12, peripheral proteins of the oxygen-evolving complex and a large number of cofactors. It forms dimeric complexes.</text>
</comment>
<dbReference type="GO" id="GO:0009535">
    <property type="term" value="C:chloroplast thylakoid membrane"/>
    <property type="evidence" value="ECO:0007669"/>
    <property type="project" value="UniProtKB-SubCell"/>
</dbReference>
<evidence type="ECO:0000256" key="9">
    <source>
        <dbReference type="ARBA" id="ARBA00023276"/>
    </source>
</evidence>
<dbReference type="AlphaFoldDB" id="A0A977K7Y8"/>
<dbReference type="EMBL" id="OK136183">
    <property type="protein sequence ID" value="UXD06258.1"/>
    <property type="molecule type" value="Genomic_DNA"/>
</dbReference>
<feature type="transmembrane region" description="Helical" evidence="11">
    <location>
        <begin position="6"/>
        <end position="28"/>
    </location>
</feature>
<name>A0A977K7Y8_9EUGL</name>
<dbReference type="Pfam" id="PF05969">
    <property type="entry name" value="PSII_Ycf12"/>
    <property type="match status" value="1"/>
</dbReference>
<evidence type="ECO:0000256" key="11">
    <source>
        <dbReference type="HAMAP-Rule" id="MF_01329"/>
    </source>
</evidence>
<evidence type="ECO:0000256" key="6">
    <source>
        <dbReference type="ARBA" id="ARBA00022989"/>
    </source>
</evidence>
<comment type="subcellular location">
    <subcellularLocation>
        <location evidence="1">Membrane</location>
        <topology evidence="1">Single-pass membrane protein</topology>
    </subcellularLocation>
    <subcellularLocation>
        <location evidence="11">Plastid</location>
        <location evidence="11">Chloroplast thylakoid membrane</location>
        <topology evidence="11">Single-pass membrane protein</topology>
    </subcellularLocation>
</comment>
<dbReference type="InterPro" id="IPR010284">
    <property type="entry name" value="PSII_Ycf12_core-subunit"/>
</dbReference>
<dbReference type="GO" id="GO:0015979">
    <property type="term" value="P:photosynthesis"/>
    <property type="evidence" value="ECO:0007669"/>
    <property type="project" value="UniProtKB-KW"/>
</dbReference>
<evidence type="ECO:0000256" key="10">
    <source>
        <dbReference type="ARBA" id="ARBA00038830"/>
    </source>
</evidence>
<organism evidence="12">
    <name type="scientific">Eutreptia sp. CCAC 1914B</name>
    <dbReference type="NCBI Taxonomy" id="2979827"/>
    <lineage>
        <taxon>Eukaryota</taxon>
        <taxon>Discoba</taxon>
        <taxon>Euglenozoa</taxon>
        <taxon>Euglenida</taxon>
        <taxon>Spirocuta</taxon>
        <taxon>Euglenophyceae</taxon>
        <taxon>Eutreptiales</taxon>
        <taxon>Eutreptiaceae</taxon>
        <taxon>Eutreptia</taxon>
    </lineage>
</organism>
<dbReference type="HAMAP" id="MF_01329">
    <property type="entry name" value="PSII_Psb30_Ycf12"/>
    <property type="match status" value="1"/>
</dbReference>
<evidence type="ECO:0000256" key="2">
    <source>
        <dbReference type="ARBA" id="ARBA00022528"/>
    </source>
</evidence>
<evidence type="ECO:0000256" key="4">
    <source>
        <dbReference type="ARBA" id="ARBA00022640"/>
    </source>
</evidence>
<gene>
    <name evidence="11" type="primary">psb30</name>
    <name evidence="11" type="synonym">ycf12</name>
</gene>
<comment type="subunit">
    <text evidence="10">PSII is composed of 1 copy each of membrane proteins PsbA, PsbB, PsbC, PsbD, PsbE, PsbF, PsbH, PsbI, PsbJ, PsbK, PsbL, PsbM, PsbT, PsbY, PsbZ, Psb30/Ycf12, peripheral proteins of the oxygen-evolving complex and a large number of cofactors. It forms dimeric complexes.</text>
</comment>
<evidence type="ECO:0000313" key="12">
    <source>
        <dbReference type="EMBL" id="UXD06258.1"/>
    </source>
</evidence>
<keyword evidence="2 12" id="KW-0150">Chloroplast</keyword>
<sequence>MNFELIIQLTSLLITILLGPLIIGLLAIRQEGL</sequence>
<protein>
    <recommendedName>
        <fullName evidence="11">Photosystem II reaction center protein Psb30</fullName>
    </recommendedName>
    <alternativeName>
        <fullName evidence="11">Photosystem II reaction center protein Ycf12</fullName>
    </alternativeName>
</protein>
<evidence type="ECO:0000256" key="1">
    <source>
        <dbReference type="ARBA" id="ARBA00004167"/>
    </source>
</evidence>
<accession>A0A977K7Y8</accession>
<evidence type="ECO:0000256" key="3">
    <source>
        <dbReference type="ARBA" id="ARBA00022531"/>
    </source>
</evidence>
<evidence type="ECO:0000256" key="5">
    <source>
        <dbReference type="ARBA" id="ARBA00022692"/>
    </source>
</evidence>
<evidence type="ECO:0000256" key="7">
    <source>
        <dbReference type="ARBA" id="ARBA00023078"/>
    </source>
</evidence>
<reference evidence="12" key="2">
    <citation type="journal article" date="2022" name="Mol. Phylogenet. Evol.">
        <title>Maturyoshka: A maturase inside a maturase, and other peculiarities of the novel chloroplast genomes of marine euglenophytes.</title>
        <authorList>
            <person name="Maciszewski K."/>
            <person name="Dabbagh N."/>
            <person name="Preisfeld A."/>
            <person name="Karnkowska A."/>
        </authorList>
    </citation>
    <scope>NUCLEOTIDE SEQUENCE</scope>
</reference>
<comment type="similarity">
    <text evidence="11">Belongs to the Psb30/Ycf12 family.</text>
</comment>
<keyword evidence="6 11" id="KW-1133">Transmembrane helix</keyword>
<keyword evidence="9 11" id="KW-0604">Photosystem II</keyword>
<keyword evidence="5 11" id="KW-0812">Transmembrane</keyword>
<comment type="function">
    <text evidence="11">A core subunit of photosystem II (PSII), probably helps stabilize the reaction center.</text>
</comment>
<geneLocation type="chloroplast" evidence="12"/>
<proteinExistence type="inferred from homology"/>
<dbReference type="GO" id="GO:0009523">
    <property type="term" value="C:photosystem II"/>
    <property type="evidence" value="ECO:0007669"/>
    <property type="project" value="UniProtKB-KW"/>
</dbReference>
<evidence type="ECO:0000256" key="8">
    <source>
        <dbReference type="ARBA" id="ARBA00023136"/>
    </source>
</evidence>